<keyword evidence="3" id="KW-1185">Reference proteome</keyword>
<reference evidence="2" key="2">
    <citation type="submission" date="2020-09" db="EMBL/GenBank/DDBJ databases">
        <authorList>
            <person name="Sun Q."/>
            <person name="Ohkuma M."/>
        </authorList>
    </citation>
    <scope>NUCLEOTIDE SEQUENCE</scope>
    <source>
        <strain evidence="2">JCM 4403</strain>
    </source>
</reference>
<proteinExistence type="predicted"/>
<sequence>MFLTGTRGFRGSDRRYGRAARPDKEEPLRAAERFVASGAGPAANRCTPPDPRARAPGGRRQDRGTAAALLLVSSSAAVAR</sequence>
<feature type="compositionally biased region" description="Basic and acidic residues" evidence="1">
    <location>
        <begin position="10"/>
        <end position="32"/>
    </location>
</feature>
<dbReference type="AlphaFoldDB" id="A0A918BWB4"/>
<comment type="caution">
    <text evidence="2">The sequence shown here is derived from an EMBL/GenBank/DDBJ whole genome shotgun (WGS) entry which is preliminary data.</text>
</comment>
<name>A0A918BWB4_9ACTN</name>
<organism evidence="2 3">
    <name type="scientific">Streptomyces pilosus</name>
    <dbReference type="NCBI Taxonomy" id="28893"/>
    <lineage>
        <taxon>Bacteria</taxon>
        <taxon>Bacillati</taxon>
        <taxon>Actinomycetota</taxon>
        <taxon>Actinomycetes</taxon>
        <taxon>Kitasatosporales</taxon>
        <taxon>Streptomycetaceae</taxon>
        <taxon>Streptomyces</taxon>
    </lineage>
</organism>
<evidence type="ECO:0000313" key="3">
    <source>
        <dbReference type="Proteomes" id="UP000656732"/>
    </source>
</evidence>
<accession>A0A918BWB4</accession>
<gene>
    <name evidence="2" type="ORF">GCM10010280_49480</name>
</gene>
<reference evidence="2" key="1">
    <citation type="journal article" date="2014" name="Int. J. Syst. Evol. Microbiol.">
        <title>Complete genome sequence of Corynebacterium casei LMG S-19264T (=DSM 44701T), isolated from a smear-ripened cheese.</title>
        <authorList>
            <consortium name="US DOE Joint Genome Institute (JGI-PGF)"/>
            <person name="Walter F."/>
            <person name="Albersmeier A."/>
            <person name="Kalinowski J."/>
            <person name="Ruckert C."/>
        </authorList>
    </citation>
    <scope>NUCLEOTIDE SEQUENCE</scope>
    <source>
        <strain evidence="2">JCM 4403</strain>
    </source>
</reference>
<evidence type="ECO:0000256" key="1">
    <source>
        <dbReference type="SAM" id="MobiDB-lite"/>
    </source>
</evidence>
<evidence type="ECO:0000313" key="2">
    <source>
        <dbReference type="EMBL" id="GGQ96048.1"/>
    </source>
</evidence>
<dbReference type="Proteomes" id="UP000656732">
    <property type="component" value="Unassembled WGS sequence"/>
</dbReference>
<protein>
    <submittedName>
        <fullName evidence="2">Uncharacterized protein</fullName>
    </submittedName>
</protein>
<feature type="compositionally biased region" description="Low complexity" evidence="1">
    <location>
        <begin position="54"/>
        <end position="63"/>
    </location>
</feature>
<feature type="region of interest" description="Disordered" evidence="1">
    <location>
        <begin position="1"/>
        <end position="63"/>
    </location>
</feature>
<dbReference type="EMBL" id="BMTU01000011">
    <property type="protein sequence ID" value="GGQ96048.1"/>
    <property type="molecule type" value="Genomic_DNA"/>
</dbReference>